<sequence>MMIKEFIDSGMCRSLRYNFRRRGKCSQKKKAASGLVLVLCALVLSTFSVVYTVHCAWIIRGPTFASEYDAFKELFPKTYFIRVHFLLVFTRPISIVFALYAAYVLWDCYRNKLYFGIPPDDNA</sequence>
<dbReference type="AlphaFoldDB" id="A0A0C2N3X9"/>
<protein>
    <submittedName>
        <fullName evidence="2">Uncharacterized protein</fullName>
    </submittedName>
</protein>
<dbReference type="Proteomes" id="UP000031668">
    <property type="component" value="Unassembled WGS sequence"/>
</dbReference>
<reference evidence="2 3" key="1">
    <citation type="journal article" date="2014" name="Genome Biol. Evol.">
        <title>The genome of the myxosporean Thelohanellus kitauei shows adaptations to nutrient acquisition within its fish host.</title>
        <authorList>
            <person name="Yang Y."/>
            <person name="Xiong J."/>
            <person name="Zhou Z."/>
            <person name="Huo F."/>
            <person name="Miao W."/>
            <person name="Ran C."/>
            <person name="Liu Y."/>
            <person name="Zhang J."/>
            <person name="Feng J."/>
            <person name="Wang M."/>
            <person name="Wang M."/>
            <person name="Wang L."/>
            <person name="Yao B."/>
        </authorList>
    </citation>
    <scope>NUCLEOTIDE SEQUENCE [LARGE SCALE GENOMIC DNA]</scope>
    <source>
        <strain evidence="2">Wuqing</strain>
    </source>
</reference>
<feature type="transmembrane region" description="Helical" evidence="1">
    <location>
        <begin position="79"/>
        <end position="106"/>
    </location>
</feature>
<name>A0A0C2N3X9_THEKT</name>
<comment type="caution">
    <text evidence="2">The sequence shown here is derived from an EMBL/GenBank/DDBJ whole genome shotgun (WGS) entry which is preliminary data.</text>
</comment>
<keyword evidence="1" id="KW-0812">Transmembrane</keyword>
<evidence type="ECO:0000313" key="3">
    <source>
        <dbReference type="Proteomes" id="UP000031668"/>
    </source>
</evidence>
<keyword evidence="1" id="KW-0472">Membrane</keyword>
<organism evidence="2 3">
    <name type="scientific">Thelohanellus kitauei</name>
    <name type="common">Myxosporean</name>
    <dbReference type="NCBI Taxonomy" id="669202"/>
    <lineage>
        <taxon>Eukaryota</taxon>
        <taxon>Metazoa</taxon>
        <taxon>Cnidaria</taxon>
        <taxon>Myxozoa</taxon>
        <taxon>Myxosporea</taxon>
        <taxon>Bivalvulida</taxon>
        <taxon>Platysporina</taxon>
        <taxon>Myxobolidae</taxon>
        <taxon>Thelohanellus</taxon>
    </lineage>
</organism>
<keyword evidence="1" id="KW-1133">Transmembrane helix</keyword>
<evidence type="ECO:0000313" key="2">
    <source>
        <dbReference type="EMBL" id="KII68572.1"/>
    </source>
</evidence>
<gene>
    <name evidence="2" type="ORF">RF11_08703</name>
</gene>
<accession>A0A0C2N3X9</accession>
<proteinExistence type="predicted"/>
<dbReference type="EMBL" id="JWZT01002790">
    <property type="protein sequence ID" value="KII68572.1"/>
    <property type="molecule type" value="Genomic_DNA"/>
</dbReference>
<evidence type="ECO:0000256" key="1">
    <source>
        <dbReference type="SAM" id="Phobius"/>
    </source>
</evidence>
<keyword evidence="3" id="KW-1185">Reference proteome</keyword>